<proteinExistence type="predicted"/>
<dbReference type="PANTHER" id="PTHR43046:SF2">
    <property type="entry name" value="8-OXO-DGTP DIPHOSPHATASE-RELATED"/>
    <property type="match status" value="1"/>
</dbReference>
<evidence type="ECO:0000313" key="5">
    <source>
        <dbReference type="Proteomes" id="UP000033870"/>
    </source>
</evidence>
<dbReference type="Proteomes" id="UP000033870">
    <property type="component" value="Unassembled WGS sequence"/>
</dbReference>
<reference evidence="4 5" key="1">
    <citation type="journal article" date="2015" name="Nature">
        <title>rRNA introns, odd ribosomes, and small enigmatic genomes across a large radiation of phyla.</title>
        <authorList>
            <person name="Brown C.T."/>
            <person name="Hug L.A."/>
            <person name="Thomas B.C."/>
            <person name="Sharon I."/>
            <person name="Castelle C.J."/>
            <person name="Singh A."/>
            <person name="Wilkins M.J."/>
            <person name="Williams K.H."/>
            <person name="Banfield J.F."/>
        </authorList>
    </citation>
    <scope>NUCLEOTIDE SEQUENCE [LARGE SCALE GENOMIC DNA]</scope>
</reference>
<evidence type="ECO:0000256" key="1">
    <source>
        <dbReference type="ARBA" id="ARBA00001946"/>
    </source>
</evidence>
<dbReference type="SUPFAM" id="SSF55811">
    <property type="entry name" value="Nudix"/>
    <property type="match status" value="1"/>
</dbReference>
<dbReference type="PANTHER" id="PTHR43046">
    <property type="entry name" value="GDP-MANNOSE MANNOSYL HYDROLASE"/>
    <property type="match status" value="1"/>
</dbReference>
<sequence>MKLPPNSLIASGPVIIEDGRVLLNREQKDTGVTPWMFPGGEVEDFDISLEEACRREVKEEMNLEVEIIRPLRPVMLHENGRVIILIHYLAKRRGEVTPGANIVEWAWHDINQLPANCAPNVYEVVKSLD</sequence>
<dbReference type="PROSITE" id="PS51462">
    <property type="entry name" value="NUDIX"/>
    <property type="match status" value="1"/>
</dbReference>
<organism evidence="4 5">
    <name type="scientific">Candidatus Magasanikbacteria bacterium GW2011_GWA2_56_11</name>
    <dbReference type="NCBI Taxonomy" id="1619044"/>
    <lineage>
        <taxon>Bacteria</taxon>
        <taxon>Candidatus Magasanikiibacteriota</taxon>
    </lineage>
</organism>
<dbReference type="Pfam" id="PF00293">
    <property type="entry name" value="NUDIX"/>
    <property type="match status" value="1"/>
</dbReference>
<evidence type="ECO:0000313" key="4">
    <source>
        <dbReference type="EMBL" id="KKW41730.1"/>
    </source>
</evidence>
<dbReference type="InterPro" id="IPR000086">
    <property type="entry name" value="NUDIX_hydrolase_dom"/>
</dbReference>
<evidence type="ECO:0000256" key="2">
    <source>
        <dbReference type="ARBA" id="ARBA00022801"/>
    </source>
</evidence>
<dbReference type="AlphaFoldDB" id="A0A0G1YEX7"/>
<dbReference type="Gene3D" id="3.90.79.10">
    <property type="entry name" value="Nucleoside Triphosphate Pyrophosphohydrolase"/>
    <property type="match status" value="1"/>
</dbReference>
<feature type="domain" description="Nudix hydrolase" evidence="3">
    <location>
        <begin position="5"/>
        <end position="129"/>
    </location>
</feature>
<keyword evidence="2" id="KW-0378">Hydrolase</keyword>
<evidence type="ECO:0000259" key="3">
    <source>
        <dbReference type="PROSITE" id="PS51462"/>
    </source>
</evidence>
<name>A0A0G1YEX7_9BACT</name>
<accession>A0A0G1YEX7</accession>
<dbReference type="InterPro" id="IPR015797">
    <property type="entry name" value="NUDIX_hydrolase-like_dom_sf"/>
</dbReference>
<dbReference type="EMBL" id="LCRX01000014">
    <property type="protein sequence ID" value="KKW41730.1"/>
    <property type="molecule type" value="Genomic_DNA"/>
</dbReference>
<protein>
    <recommendedName>
        <fullName evidence="3">Nudix hydrolase domain-containing protein</fullName>
    </recommendedName>
</protein>
<dbReference type="STRING" id="1619044.UY92_C0014G0055"/>
<gene>
    <name evidence="4" type="ORF">UY92_C0014G0055</name>
</gene>
<comment type="cofactor">
    <cofactor evidence="1">
        <name>Mg(2+)</name>
        <dbReference type="ChEBI" id="CHEBI:18420"/>
    </cofactor>
</comment>
<comment type="caution">
    <text evidence="4">The sequence shown here is derived from an EMBL/GenBank/DDBJ whole genome shotgun (WGS) entry which is preliminary data.</text>
</comment>
<dbReference type="GO" id="GO:0016787">
    <property type="term" value="F:hydrolase activity"/>
    <property type="evidence" value="ECO:0007669"/>
    <property type="project" value="UniProtKB-KW"/>
</dbReference>